<feature type="domain" description="CCHC-type" evidence="2">
    <location>
        <begin position="238"/>
        <end position="254"/>
    </location>
</feature>
<feature type="domain" description="CCHC-type" evidence="2">
    <location>
        <begin position="219"/>
        <end position="235"/>
    </location>
</feature>
<name>A0A6V7QUG4_ANACO</name>
<reference evidence="3" key="1">
    <citation type="submission" date="2020-07" db="EMBL/GenBank/DDBJ databases">
        <authorList>
            <person name="Lin J."/>
        </authorList>
    </citation>
    <scope>NUCLEOTIDE SEQUENCE</scope>
</reference>
<evidence type="ECO:0000259" key="2">
    <source>
        <dbReference type="SMART" id="SM00343"/>
    </source>
</evidence>
<dbReference type="AlphaFoldDB" id="A0A6V7QUG4"/>
<dbReference type="GO" id="GO:0008270">
    <property type="term" value="F:zinc ion binding"/>
    <property type="evidence" value="ECO:0007669"/>
    <property type="project" value="InterPro"/>
</dbReference>
<gene>
    <name evidence="3" type="ORF">CB5_LOCUS29606</name>
</gene>
<dbReference type="GO" id="GO:0003676">
    <property type="term" value="F:nucleic acid binding"/>
    <property type="evidence" value="ECO:0007669"/>
    <property type="project" value="InterPro"/>
</dbReference>
<dbReference type="Gene3D" id="4.10.60.10">
    <property type="entry name" value="Zinc finger, CCHC-type"/>
    <property type="match status" value="1"/>
</dbReference>
<dbReference type="InterPro" id="IPR036875">
    <property type="entry name" value="Znf_CCHC_sf"/>
</dbReference>
<dbReference type="InterPro" id="IPR001878">
    <property type="entry name" value="Znf_CCHC"/>
</dbReference>
<evidence type="ECO:0000256" key="1">
    <source>
        <dbReference type="SAM" id="MobiDB-lite"/>
    </source>
</evidence>
<proteinExistence type="predicted"/>
<organism evidence="3">
    <name type="scientific">Ananas comosus var. bracteatus</name>
    <name type="common">red pineapple</name>
    <dbReference type="NCBI Taxonomy" id="296719"/>
    <lineage>
        <taxon>Eukaryota</taxon>
        <taxon>Viridiplantae</taxon>
        <taxon>Streptophyta</taxon>
        <taxon>Embryophyta</taxon>
        <taxon>Tracheophyta</taxon>
        <taxon>Spermatophyta</taxon>
        <taxon>Magnoliopsida</taxon>
        <taxon>Liliopsida</taxon>
        <taxon>Poales</taxon>
        <taxon>Bromeliaceae</taxon>
        <taxon>Bromelioideae</taxon>
        <taxon>Ananas</taxon>
    </lineage>
</organism>
<accession>A0A6V7QUG4</accession>
<protein>
    <recommendedName>
        <fullName evidence="2">CCHC-type domain-containing protein</fullName>
    </recommendedName>
</protein>
<dbReference type="SUPFAM" id="SSF57756">
    <property type="entry name" value="Retrovirus zinc finger-like domains"/>
    <property type="match status" value="1"/>
</dbReference>
<feature type="compositionally biased region" description="Low complexity" evidence="1">
    <location>
        <begin position="196"/>
        <end position="209"/>
    </location>
</feature>
<sequence>MMLVTVGPTAIGTAAGSSAKGKAVIIGLTGKGKEAARTPAPAKGKEVAGLTENGRPRWRTAATGGLPGLSLDLERRFQELKQLERRCQELRPKLATGVNASTYPSSSRLNERPSSKKVIWADSAGLDLAQVATFCKLDPPRAPIAPVEDTSNPQDQQWTEVRYKRKGKLSYKEALLSSAPPHPLRNRSPHTPPPSHYRSPHSPHSNPPSKLDPLTFKGRCFRCLGRNHRAVACREPIRCARCLKVGHKARACMNRLPMAVYRAMRARPSYLNVYVPMSEDFFARQNRRRNAILVVVVPPANLGHFAQDTIANGLANRFGGFPTDFLVAKYRERDFVVFLPEWVRGDSLIHRQTITLGDIRLRCYAWNPYSGARRSSPPYKVWIRLVSLPYECWSSRTAAALVAGFGRFIRADELTTRMVDLSGYRCLVAVNHLSDIPENLDIAFGDTSMLVLIQLERWPETETTAAATPPTS</sequence>
<evidence type="ECO:0000313" key="3">
    <source>
        <dbReference type="EMBL" id="CAD1846395.1"/>
    </source>
</evidence>
<feature type="region of interest" description="Disordered" evidence="1">
    <location>
        <begin position="177"/>
        <end position="210"/>
    </location>
</feature>
<dbReference type="EMBL" id="CAJEUB010000014">
    <property type="protein sequence ID" value="CAD1846395.1"/>
    <property type="molecule type" value="Genomic_DNA"/>
</dbReference>
<dbReference type="SMART" id="SM00343">
    <property type="entry name" value="ZnF_C2HC"/>
    <property type="match status" value="2"/>
</dbReference>